<evidence type="ECO:0000313" key="3">
    <source>
        <dbReference type="Proteomes" id="UP001454036"/>
    </source>
</evidence>
<protein>
    <recommendedName>
        <fullName evidence="1">Retrotransposon gag domain-containing protein</fullName>
    </recommendedName>
</protein>
<evidence type="ECO:0000313" key="2">
    <source>
        <dbReference type="EMBL" id="GAA0140181.1"/>
    </source>
</evidence>
<dbReference type="Proteomes" id="UP001454036">
    <property type="component" value="Unassembled WGS sequence"/>
</dbReference>
<sequence>MKVEVAAMHLEGDALDLYAWINGEDEILLWEELVKVFQENYGPLEFRNPDEFLCALKHTGPKTEYRQEFARRVGRVGDWPDYCLLRVFLIGLKDELKIEVCIHKPRTVFKATSLALEFEAKVGLARNSTTFQELPP</sequence>
<dbReference type="EMBL" id="BAABME010000154">
    <property type="protein sequence ID" value="GAA0140181.1"/>
    <property type="molecule type" value="Genomic_DNA"/>
</dbReference>
<reference evidence="2 3" key="1">
    <citation type="submission" date="2024-01" db="EMBL/GenBank/DDBJ databases">
        <title>The complete chloroplast genome sequence of Lithospermum erythrorhizon: insights into the phylogenetic relationship among Boraginaceae species and the maternal lineages of purple gromwells.</title>
        <authorList>
            <person name="Okada T."/>
            <person name="Watanabe K."/>
        </authorList>
    </citation>
    <scope>NUCLEOTIDE SEQUENCE [LARGE SCALE GENOMIC DNA]</scope>
</reference>
<proteinExistence type="predicted"/>
<feature type="domain" description="Retrotransposon gag" evidence="1">
    <location>
        <begin position="5"/>
        <end position="93"/>
    </location>
</feature>
<gene>
    <name evidence="2" type="ORF">LIER_01580</name>
</gene>
<name>A0AAV3NNT8_LITER</name>
<keyword evidence="3" id="KW-1185">Reference proteome</keyword>
<dbReference type="Pfam" id="PF03732">
    <property type="entry name" value="Retrotrans_gag"/>
    <property type="match status" value="1"/>
</dbReference>
<comment type="caution">
    <text evidence="2">The sequence shown here is derived from an EMBL/GenBank/DDBJ whole genome shotgun (WGS) entry which is preliminary data.</text>
</comment>
<dbReference type="AlphaFoldDB" id="A0AAV3NNT8"/>
<evidence type="ECO:0000259" key="1">
    <source>
        <dbReference type="Pfam" id="PF03732"/>
    </source>
</evidence>
<accession>A0AAV3NNT8</accession>
<dbReference type="InterPro" id="IPR005162">
    <property type="entry name" value="Retrotrans_gag_dom"/>
</dbReference>
<organism evidence="2 3">
    <name type="scientific">Lithospermum erythrorhizon</name>
    <name type="common">Purple gromwell</name>
    <name type="synonym">Lithospermum officinale var. erythrorhizon</name>
    <dbReference type="NCBI Taxonomy" id="34254"/>
    <lineage>
        <taxon>Eukaryota</taxon>
        <taxon>Viridiplantae</taxon>
        <taxon>Streptophyta</taxon>
        <taxon>Embryophyta</taxon>
        <taxon>Tracheophyta</taxon>
        <taxon>Spermatophyta</taxon>
        <taxon>Magnoliopsida</taxon>
        <taxon>eudicotyledons</taxon>
        <taxon>Gunneridae</taxon>
        <taxon>Pentapetalae</taxon>
        <taxon>asterids</taxon>
        <taxon>lamiids</taxon>
        <taxon>Boraginales</taxon>
        <taxon>Boraginaceae</taxon>
        <taxon>Boraginoideae</taxon>
        <taxon>Lithospermeae</taxon>
        <taxon>Lithospermum</taxon>
    </lineage>
</organism>